<feature type="region of interest" description="Disordered" evidence="7">
    <location>
        <begin position="1"/>
        <end position="25"/>
    </location>
</feature>
<evidence type="ECO:0000313" key="9">
    <source>
        <dbReference type="EMBL" id="GFH52846.1"/>
    </source>
</evidence>
<keyword evidence="10" id="KW-1185">Reference proteome</keyword>
<feature type="transmembrane region" description="Helical" evidence="8">
    <location>
        <begin position="220"/>
        <end position="239"/>
    </location>
</feature>
<dbReference type="InterPro" id="IPR052221">
    <property type="entry name" value="SLC35F_Transporter"/>
</dbReference>
<feature type="transmembrane region" description="Helical" evidence="8">
    <location>
        <begin position="471"/>
        <end position="490"/>
    </location>
</feature>
<dbReference type="InterPro" id="IPR037185">
    <property type="entry name" value="EmrE-like"/>
</dbReference>
<feature type="transmembrane region" description="Helical" evidence="8">
    <location>
        <begin position="109"/>
        <end position="127"/>
    </location>
</feature>
<evidence type="ECO:0000256" key="8">
    <source>
        <dbReference type="SAM" id="Phobius"/>
    </source>
</evidence>
<organism evidence="9 10">
    <name type="scientific">Chaetoceros tenuissimus</name>
    <dbReference type="NCBI Taxonomy" id="426638"/>
    <lineage>
        <taxon>Eukaryota</taxon>
        <taxon>Sar</taxon>
        <taxon>Stramenopiles</taxon>
        <taxon>Ochrophyta</taxon>
        <taxon>Bacillariophyta</taxon>
        <taxon>Coscinodiscophyceae</taxon>
        <taxon>Chaetocerotophycidae</taxon>
        <taxon>Chaetocerotales</taxon>
        <taxon>Chaetocerotaceae</taxon>
        <taxon>Chaetoceros</taxon>
    </lineage>
</organism>
<sequence>MAAKDEFEEGQQDVIDASISQDDDLSYATETSQKKAEYYREQSENDLSTASTIDQDESFSIKEKFRNGLERFLAHWRILLLGQFLSILLACSSALSATMHFECNVSSPTFQTVLVFILMSLHSIAIIREKYNNDYTVEEKRGFSHDEDDIHDLGNEEQTGMELGASISIDEKNRGNTAQDPRVDSMTPSVYENGMDNDVSNSTKRSHSMCFGLLPLSVPWWAYAAFAFTLVEASYLTFLAYRYTPLPSASLLDNVNILAAMVGSIFILRRRYNISHVLGAFICVIGVFLNIYSDLEKSSENIENIDDVSEETQVAEYPKRILGDILAICGGLMVGFSDVLIEMFVKDYVSVHEYIGCVGIFGTVIAAVQAIILERKQIIKIFAPNSEEGNLTTLEVYELYADDPFNGPRTCSKGLAMTLIFSYAFCTYLFNFCMTRFLSVSESALLTLSLLTADLYSVIVAWVVESIPPTKLFYAAFALVVIGVIVYEMAPSPLGHAEDLEMERGIEMEKQRGTPISLSWRVPKYGEVNDRRDDIDRHEIL</sequence>
<dbReference type="GO" id="GO:0022857">
    <property type="term" value="F:transmembrane transporter activity"/>
    <property type="evidence" value="ECO:0007669"/>
    <property type="project" value="InterPro"/>
</dbReference>
<comment type="caution">
    <text evidence="9">The sequence shown here is derived from an EMBL/GenBank/DDBJ whole genome shotgun (WGS) entry which is preliminary data.</text>
</comment>
<evidence type="ECO:0000256" key="1">
    <source>
        <dbReference type="ARBA" id="ARBA00004141"/>
    </source>
</evidence>
<evidence type="ECO:0008006" key="11">
    <source>
        <dbReference type="Google" id="ProtNLM"/>
    </source>
</evidence>
<evidence type="ECO:0000256" key="6">
    <source>
        <dbReference type="ARBA" id="ARBA00023136"/>
    </source>
</evidence>
<evidence type="ECO:0000256" key="7">
    <source>
        <dbReference type="SAM" id="MobiDB-lite"/>
    </source>
</evidence>
<dbReference type="PANTHER" id="PTHR14233">
    <property type="entry name" value="DUF914-RELATED"/>
    <property type="match status" value="1"/>
</dbReference>
<evidence type="ECO:0000256" key="5">
    <source>
        <dbReference type="ARBA" id="ARBA00022989"/>
    </source>
</evidence>
<reference evidence="9 10" key="1">
    <citation type="journal article" date="2021" name="Sci. Rep.">
        <title>The genome of the diatom Chaetoceros tenuissimus carries an ancient integrated fragment of an extant virus.</title>
        <authorList>
            <person name="Hongo Y."/>
            <person name="Kimura K."/>
            <person name="Takaki Y."/>
            <person name="Yoshida Y."/>
            <person name="Baba S."/>
            <person name="Kobayashi G."/>
            <person name="Nagasaki K."/>
            <person name="Hano T."/>
            <person name="Tomaru Y."/>
        </authorList>
    </citation>
    <scope>NUCLEOTIDE SEQUENCE [LARGE SCALE GENOMIC DNA]</scope>
    <source>
        <strain evidence="9 10">NIES-3715</strain>
    </source>
</reference>
<keyword evidence="6 8" id="KW-0472">Membrane</keyword>
<proteinExistence type="inferred from homology"/>
<dbReference type="Proteomes" id="UP001054902">
    <property type="component" value="Unassembled WGS sequence"/>
</dbReference>
<dbReference type="Pfam" id="PF06027">
    <property type="entry name" value="SLC35F"/>
    <property type="match status" value="2"/>
</dbReference>
<keyword evidence="3" id="KW-0813">Transport</keyword>
<feature type="transmembrane region" description="Helical" evidence="8">
    <location>
        <begin position="251"/>
        <end position="268"/>
    </location>
</feature>
<keyword evidence="4 8" id="KW-0812">Transmembrane</keyword>
<dbReference type="AlphaFoldDB" id="A0AAD3H791"/>
<dbReference type="InterPro" id="IPR009262">
    <property type="entry name" value="SLC35_F1/F2/F6"/>
</dbReference>
<evidence type="ECO:0000256" key="3">
    <source>
        <dbReference type="ARBA" id="ARBA00022448"/>
    </source>
</evidence>
<keyword evidence="5 8" id="KW-1133">Transmembrane helix</keyword>
<dbReference type="GO" id="GO:0016020">
    <property type="term" value="C:membrane"/>
    <property type="evidence" value="ECO:0007669"/>
    <property type="project" value="UniProtKB-SubCell"/>
</dbReference>
<dbReference type="EMBL" id="BLLK01000046">
    <property type="protein sequence ID" value="GFH52846.1"/>
    <property type="molecule type" value="Genomic_DNA"/>
</dbReference>
<feature type="transmembrane region" description="Helical" evidence="8">
    <location>
        <begin position="74"/>
        <end position="97"/>
    </location>
</feature>
<dbReference type="PANTHER" id="PTHR14233:SF4">
    <property type="entry name" value="SOLUTE CARRIER FAMILY 35 MEMBER F2"/>
    <property type="match status" value="1"/>
</dbReference>
<protein>
    <recommendedName>
        <fullName evidence="11">EamA domain-containing protein</fullName>
    </recommendedName>
</protein>
<dbReference type="SUPFAM" id="SSF103481">
    <property type="entry name" value="Multidrug resistance efflux transporter EmrE"/>
    <property type="match status" value="2"/>
</dbReference>
<feature type="transmembrane region" description="Helical" evidence="8">
    <location>
        <begin position="274"/>
        <end position="292"/>
    </location>
</feature>
<feature type="transmembrane region" description="Helical" evidence="8">
    <location>
        <begin position="415"/>
        <end position="438"/>
    </location>
</feature>
<accession>A0AAD3H791</accession>
<feature type="transmembrane region" description="Helical" evidence="8">
    <location>
        <begin position="444"/>
        <end position="464"/>
    </location>
</feature>
<evidence type="ECO:0000256" key="4">
    <source>
        <dbReference type="ARBA" id="ARBA00022692"/>
    </source>
</evidence>
<name>A0AAD3H791_9STRA</name>
<evidence type="ECO:0000256" key="2">
    <source>
        <dbReference type="ARBA" id="ARBA00007863"/>
    </source>
</evidence>
<comment type="subcellular location">
    <subcellularLocation>
        <location evidence="1">Membrane</location>
        <topology evidence="1">Multi-pass membrane protein</topology>
    </subcellularLocation>
</comment>
<feature type="compositionally biased region" description="Acidic residues" evidence="7">
    <location>
        <begin position="1"/>
        <end position="11"/>
    </location>
</feature>
<evidence type="ECO:0000313" key="10">
    <source>
        <dbReference type="Proteomes" id="UP001054902"/>
    </source>
</evidence>
<feature type="transmembrane region" description="Helical" evidence="8">
    <location>
        <begin position="351"/>
        <end position="373"/>
    </location>
</feature>
<gene>
    <name evidence="9" type="ORF">CTEN210_09322</name>
</gene>
<comment type="similarity">
    <text evidence="2">Belongs to the SLC35F solute transporter family.</text>
</comment>